<evidence type="ECO:0000256" key="1">
    <source>
        <dbReference type="SAM" id="MobiDB-lite"/>
    </source>
</evidence>
<keyword evidence="2" id="KW-0732">Signal</keyword>
<name>A0A840V918_9BACT</name>
<evidence type="ECO:0000256" key="2">
    <source>
        <dbReference type="SAM" id="SignalP"/>
    </source>
</evidence>
<evidence type="ECO:0000313" key="3">
    <source>
        <dbReference type="EMBL" id="MBB5351208.1"/>
    </source>
</evidence>
<keyword evidence="4" id="KW-1185">Reference proteome</keyword>
<accession>A0A840V918</accession>
<comment type="caution">
    <text evidence="3">The sequence shown here is derived from an EMBL/GenBank/DDBJ whole genome shotgun (WGS) entry which is preliminary data.</text>
</comment>
<dbReference type="AlphaFoldDB" id="A0A840V918"/>
<proteinExistence type="predicted"/>
<dbReference type="EMBL" id="JACHFD010000005">
    <property type="protein sequence ID" value="MBB5351208.1"/>
    <property type="molecule type" value="Genomic_DNA"/>
</dbReference>
<reference evidence="3 4" key="1">
    <citation type="submission" date="2020-08" db="EMBL/GenBank/DDBJ databases">
        <title>Genomic Encyclopedia of Type Strains, Phase IV (KMG-IV): sequencing the most valuable type-strain genomes for metagenomic binning, comparative biology and taxonomic classification.</title>
        <authorList>
            <person name="Goeker M."/>
        </authorList>
    </citation>
    <scope>NUCLEOTIDE SEQUENCE [LARGE SCALE GENOMIC DNA]</scope>
    <source>
        <strain evidence="3 4">YC6886</strain>
    </source>
</reference>
<dbReference type="RefSeq" id="WP_184017172.1">
    <property type="nucleotide sequence ID" value="NZ_JACHFD010000005.1"/>
</dbReference>
<feature type="region of interest" description="Disordered" evidence="1">
    <location>
        <begin position="118"/>
        <end position="142"/>
    </location>
</feature>
<evidence type="ECO:0000313" key="4">
    <source>
        <dbReference type="Proteomes" id="UP000557717"/>
    </source>
</evidence>
<sequence>MKSFAPILCLLAASFLHAQTEADPFKTQTDAPAEPRWEGPQQVSCCFEVFKLDQKSAAEQLAQRTPDIEFYESLVKQATGGTLQREVLMIVRARSGEKATAKSASDFIFPTEYDAIVNRPPQDPSASADSPEATSLSLALPSGSENPILKPCAFETRELGLTAEISPNLGMNGEIIDLSVNLERVLHHGNQAYGNGLARVEMPIFDRQEIRTALTCRVNRPLLIGSFNPSSHTPNPDSPSEVWLVFMTATLSRP</sequence>
<feature type="signal peptide" evidence="2">
    <location>
        <begin position="1"/>
        <end position="18"/>
    </location>
</feature>
<protein>
    <submittedName>
        <fullName evidence="3">Uncharacterized protein</fullName>
    </submittedName>
</protein>
<dbReference type="Proteomes" id="UP000557717">
    <property type="component" value="Unassembled WGS sequence"/>
</dbReference>
<feature type="chain" id="PRO_5032358529" evidence="2">
    <location>
        <begin position="19"/>
        <end position="254"/>
    </location>
</feature>
<feature type="compositionally biased region" description="Low complexity" evidence="1">
    <location>
        <begin position="124"/>
        <end position="135"/>
    </location>
</feature>
<gene>
    <name evidence="3" type="ORF">HNR46_001442</name>
</gene>
<organism evidence="3 4">
    <name type="scientific">Haloferula luteola</name>
    <dbReference type="NCBI Taxonomy" id="595692"/>
    <lineage>
        <taxon>Bacteria</taxon>
        <taxon>Pseudomonadati</taxon>
        <taxon>Verrucomicrobiota</taxon>
        <taxon>Verrucomicrobiia</taxon>
        <taxon>Verrucomicrobiales</taxon>
        <taxon>Verrucomicrobiaceae</taxon>
        <taxon>Haloferula</taxon>
    </lineage>
</organism>